<dbReference type="Proteomes" id="UP001217083">
    <property type="component" value="Unassembled WGS sequence"/>
</dbReference>
<dbReference type="EMBL" id="JARFVA010000001">
    <property type="protein sequence ID" value="MDF0706287.1"/>
    <property type="molecule type" value="Genomic_DNA"/>
</dbReference>
<feature type="domain" description="DAC" evidence="1">
    <location>
        <begin position="353"/>
        <end position="507"/>
    </location>
</feature>
<proteinExistence type="predicted"/>
<dbReference type="InterPro" id="IPR003390">
    <property type="entry name" value="DNA_integrity_scan_DisA_N"/>
</dbReference>
<dbReference type="Pfam" id="PF02457">
    <property type="entry name" value="DAC"/>
    <property type="match status" value="1"/>
</dbReference>
<dbReference type="InterPro" id="IPR036888">
    <property type="entry name" value="DNA_integrity_DisA_N_sf"/>
</dbReference>
<organism evidence="2 3">
    <name type="scientific">Flagellimonas okinawensis</name>
    <dbReference type="NCBI Taxonomy" id="3031324"/>
    <lineage>
        <taxon>Bacteria</taxon>
        <taxon>Pseudomonadati</taxon>
        <taxon>Bacteroidota</taxon>
        <taxon>Flavobacteriia</taxon>
        <taxon>Flavobacteriales</taxon>
        <taxon>Flavobacteriaceae</taxon>
        <taxon>Flagellimonas</taxon>
    </lineage>
</organism>
<dbReference type="Gene3D" id="3.40.1700.10">
    <property type="entry name" value="DNA integrity scanning protein, DisA, N-terminal domain"/>
    <property type="match status" value="1"/>
</dbReference>
<dbReference type="PROSITE" id="PS51794">
    <property type="entry name" value="DAC"/>
    <property type="match status" value="1"/>
</dbReference>
<reference evidence="2 3" key="1">
    <citation type="submission" date="2023-03" db="EMBL/GenBank/DDBJ databases">
        <title>Muricauda XX sp. nov. and Muricauda XXX sp. nov., two novel species isolated from Okinawa Trough.</title>
        <authorList>
            <person name="Cao W."/>
            <person name="Deng X."/>
        </authorList>
    </citation>
    <scope>NUCLEOTIDE SEQUENCE [LARGE SCALE GENOMIC DNA]</scope>
    <source>
        <strain evidence="2 3">81s02</strain>
    </source>
</reference>
<evidence type="ECO:0000259" key="1">
    <source>
        <dbReference type="PROSITE" id="PS51794"/>
    </source>
</evidence>
<dbReference type="InterPro" id="IPR048555">
    <property type="entry name" value="DACNH"/>
</dbReference>
<protein>
    <submittedName>
        <fullName evidence="2">Diadenylate cyclase</fullName>
    </submittedName>
</protein>
<dbReference type="SUPFAM" id="SSF143597">
    <property type="entry name" value="YojJ-like"/>
    <property type="match status" value="1"/>
</dbReference>
<evidence type="ECO:0000313" key="3">
    <source>
        <dbReference type="Proteomes" id="UP001217083"/>
    </source>
</evidence>
<dbReference type="RefSeq" id="WP_275648334.1">
    <property type="nucleotide sequence ID" value="NZ_JARFVA010000001.1"/>
</dbReference>
<dbReference type="InterPro" id="IPR048554">
    <property type="entry name" value="DACNG"/>
</dbReference>
<sequence>MNTNNGNVIELFMWGYQRHAQISVQVSAEGLFNHLDKELNPKVFFVGVLVEEKENRHPICLEPDDTAFHVSCFSDVKALTSELVKVDGESRIMHSHPNAQENHNNRILKRAYKKAVLKILQRESVYGDEAFFVAYPTLVEGYLVFTVLTLDKKVLSKYYSLTNDKWNDHFDISRSFIESCINTFLNECTYELKDPDRGINFLSRRADELLRDSSRNFMYTISSAGGNLDGLHGLYNACNEIASMKYEGTEGLGGLIVAPSSHDNIRMILELKQPIKMRNHRKVRKFLELVDSESYIISDSALIYGLGKLIGKYNPKDENIFVISFKNHLKWEILHDDNPLMVVEYGIPNLPKEKINRDKFYGDFPRLFKGIKKKQIDALWEVTMEATKQKSGAMLIISSQAEAEAKRLGSQCFPLEPLNLNSKLIAQTTAIDGGVLMDENATCYAIGVILDGIATEKGDSSRGSRYNSAIRYYEHFGADAPVVIVVISEDGMINLIPELRPQIKHSEITDAIENFEGLLESEVFEGKCFNKCMSFFQNINFYLTEQECNTINSLRQQIEEKFAKDLFKVRVVYNDLSPYPEMNESYYCIE</sequence>
<evidence type="ECO:0000313" key="2">
    <source>
        <dbReference type="EMBL" id="MDF0706287.1"/>
    </source>
</evidence>
<dbReference type="Pfam" id="PF21752">
    <property type="entry name" value="DACNG"/>
    <property type="match status" value="1"/>
</dbReference>
<dbReference type="Pfam" id="PF21750">
    <property type="entry name" value="DACNH"/>
    <property type="match status" value="1"/>
</dbReference>
<gene>
    <name evidence="2" type="ORF">PY091_03590</name>
</gene>
<accession>A0ABT5XKC9</accession>
<comment type="caution">
    <text evidence="2">The sequence shown here is derived from an EMBL/GenBank/DDBJ whole genome shotgun (WGS) entry which is preliminary data.</text>
</comment>
<name>A0ABT5XKC9_9FLAO</name>
<keyword evidence="3" id="KW-1185">Reference proteome</keyword>